<evidence type="ECO:0000256" key="4">
    <source>
        <dbReference type="ARBA" id="ARBA00022723"/>
    </source>
</evidence>
<dbReference type="Proteomes" id="UP001231616">
    <property type="component" value="Unassembled WGS sequence"/>
</dbReference>
<dbReference type="Gene3D" id="3.90.1150.10">
    <property type="entry name" value="Aspartate Aminotransferase, domain 1"/>
    <property type="match status" value="1"/>
</dbReference>
<evidence type="ECO:0000256" key="8">
    <source>
        <dbReference type="ARBA" id="ARBA00050776"/>
    </source>
</evidence>
<dbReference type="SUPFAM" id="SSF56281">
    <property type="entry name" value="Metallo-hydrolase/oxidoreductase"/>
    <property type="match status" value="1"/>
</dbReference>
<dbReference type="EC" id="2.8.1.7" evidence="3"/>
<comment type="similarity">
    <text evidence="2">Belongs to the class-V pyridoxal-phosphate-dependent aminotransferase family. NifS/IscS subfamily.</text>
</comment>
<evidence type="ECO:0000256" key="9">
    <source>
        <dbReference type="RuleBase" id="RU004504"/>
    </source>
</evidence>
<evidence type="ECO:0000256" key="1">
    <source>
        <dbReference type="ARBA" id="ARBA00001933"/>
    </source>
</evidence>
<evidence type="ECO:0000256" key="6">
    <source>
        <dbReference type="ARBA" id="ARBA00023004"/>
    </source>
</evidence>
<protein>
    <recommendedName>
        <fullName evidence="3">cysteine desulfurase</fullName>
        <ecNumber evidence="3">2.8.1.7</ecNumber>
    </recommendedName>
</protein>
<dbReference type="CDD" id="cd00158">
    <property type="entry name" value="RHOD"/>
    <property type="match status" value="1"/>
</dbReference>
<evidence type="ECO:0000259" key="10">
    <source>
        <dbReference type="PROSITE" id="PS50206"/>
    </source>
</evidence>
<dbReference type="GO" id="GO:0008483">
    <property type="term" value="F:transaminase activity"/>
    <property type="evidence" value="ECO:0007669"/>
    <property type="project" value="UniProtKB-KW"/>
</dbReference>
<keyword evidence="4" id="KW-0479">Metal-binding</keyword>
<keyword evidence="6" id="KW-0408">Iron</keyword>
<organism evidence="11 12">
    <name type="scientific">Alkalimonas collagenimarina</name>
    <dbReference type="NCBI Taxonomy" id="400390"/>
    <lineage>
        <taxon>Bacteria</taxon>
        <taxon>Pseudomonadati</taxon>
        <taxon>Pseudomonadota</taxon>
        <taxon>Gammaproteobacteria</taxon>
        <taxon>Alkalimonas</taxon>
    </lineage>
</organism>
<dbReference type="Gene3D" id="3.40.250.10">
    <property type="entry name" value="Rhodanese-like domain"/>
    <property type="match status" value="1"/>
</dbReference>
<dbReference type="EMBL" id="JAUZVZ010000011">
    <property type="protein sequence ID" value="MDP4536432.1"/>
    <property type="molecule type" value="Genomic_DNA"/>
</dbReference>
<dbReference type="PROSITE" id="PS50206">
    <property type="entry name" value="RHODANESE_3"/>
    <property type="match status" value="1"/>
</dbReference>
<feature type="domain" description="Rhodanese" evidence="10">
    <location>
        <begin position="665"/>
        <end position="754"/>
    </location>
</feature>
<sequence>MKPSPVLVRPEVYLDNNATTPVLPCAAEAVIHHMYSCFGNPSSAHATGIKAKVELEATRQMARQIIGAGHGDIVFTSGATEGIQTAVLSALLQAKHQGKSGPATLLLYGATEHKAVPESLQHWNQLLELHATLQAIPVDRHGLLDVDFIRRHGAQAAIICTMAANNETGVQQDLLQLESSIREVNTEVPWLVDCVQALGKMQLDLSSTTIDYAPFSGHKLYAPKGIGFLYVRADAFYQPMIVGGGQESGLRSGTENLPGIAGLHAILAELLKHDDSVFQPIAKLWQFREDLLAALRQVFPALELNSDAPYCVPTTINFSVPGFYSKDIMDLFDAAGIRVSSGSACSSKVPSSFVLDAMGLEPWRSQGSIRLSFGPAMMAEECQQACQRILELADIVQKHSLVLTDATPTLEWHTKGITQLKHEAMCSYVIVCPETSQAVVIDPVLPLLSRLHAMIQGQQLQLVAVLDTHQHQDHQSARLELCTLLNMSALPATDRLGWPTAQSTLDFGGYRLRRIATPGHSSDGVSYLLSATKVSPQDQALVVFVGDLILPGGVGRTDLAGGDSQALISSIKTLQQCIAPELLLLSSHDYAQRFFSTLTLLREEQPLLQAVLDEQAVQQDWQQQLDKESIELQALPQHLCGLVEVAPTDAKEVIEPARLPSFFQRFPDAQVIDVREPHEQSAGALAPYLPGSHQVLEIPLSKLCHALSHGLITQHNAMLLVCRSGNRSLMACQVLARAGFEQLYNLKGGMALIS</sequence>
<accession>A0ABT9GZE6</accession>
<comment type="catalytic activity">
    <reaction evidence="8">
        <text>(sulfur carrier)-H + L-cysteine = (sulfur carrier)-SH + L-alanine</text>
        <dbReference type="Rhea" id="RHEA:43892"/>
        <dbReference type="Rhea" id="RHEA-COMP:14737"/>
        <dbReference type="Rhea" id="RHEA-COMP:14739"/>
        <dbReference type="ChEBI" id="CHEBI:29917"/>
        <dbReference type="ChEBI" id="CHEBI:35235"/>
        <dbReference type="ChEBI" id="CHEBI:57972"/>
        <dbReference type="ChEBI" id="CHEBI:64428"/>
        <dbReference type="EC" id="2.8.1.7"/>
    </reaction>
</comment>
<comment type="cofactor">
    <cofactor evidence="1 9">
        <name>pyridoxal 5'-phosphate</name>
        <dbReference type="ChEBI" id="CHEBI:597326"/>
    </cofactor>
</comment>
<dbReference type="SUPFAM" id="SSF53383">
    <property type="entry name" value="PLP-dependent transferases"/>
    <property type="match status" value="1"/>
</dbReference>
<dbReference type="InterPro" id="IPR036866">
    <property type="entry name" value="RibonucZ/Hydroxyglut_hydro"/>
</dbReference>
<evidence type="ECO:0000313" key="11">
    <source>
        <dbReference type="EMBL" id="MDP4536432.1"/>
    </source>
</evidence>
<name>A0ABT9GZE6_9GAMM</name>
<dbReference type="Pfam" id="PF00581">
    <property type="entry name" value="Rhodanese"/>
    <property type="match status" value="1"/>
</dbReference>
<dbReference type="InterPro" id="IPR015421">
    <property type="entry name" value="PyrdxlP-dep_Trfase_major"/>
</dbReference>
<evidence type="ECO:0000256" key="5">
    <source>
        <dbReference type="ARBA" id="ARBA00022898"/>
    </source>
</evidence>
<gene>
    <name evidence="11" type="ORF">Q3O60_09555</name>
</gene>
<dbReference type="RefSeq" id="WP_305893695.1">
    <property type="nucleotide sequence ID" value="NZ_JAUZVZ010000011.1"/>
</dbReference>
<reference evidence="11 12" key="1">
    <citation type="submission" date="2023-08" db="EMBL/GenBank/DDBJ databases">
        <authorList>
            <person name="Joshi A."/>
            <person name="Thite S."/>
        </authorList>
    </citation>
    <scope>NUCLEOTIDE SEQUENCE [LARGE SCALE GENOMIC DNA]</scope>
    <source>
        <strain evidence="11 12">AC40</strain>
    </source>
</reference>
<keyword evidence="11" id="KW-0808">Transferase</keyword>
<dbReference type="PANTHER" id="PTHR11601">
    <property type="entry name" value="CYSTEINE DESULFURYLASE FAMILY MEMBER"/>
    <property type="match status" value="1"/>
</dbReference>
<evidence type="ECO:0000313" key="12">
    <source>
        <dbReference type="Proteomes" id="UP001231616"/>
    </source>
</evidence>
<dbReference type="Gene3D" id="1.10.260.50">
    <property type="match status" value="1"/>
</dbReference>
<dbReference type="InterPro" id="IPR015424">
    <property type="entry name" value="PyrdxlP-dep_Trfase"/>
</dbReference>
<keyword evidence="5" id="KW-0663">Pyridoxal phosphate</keyword>
<dbReference type="InterPro" id="IPR020578">
    <property type="entry name" value="Aminotrans_V_PyrdxlP_BS"/>
</dbReference>
<evidence type="ECO:0000256" key="3">
    <source>
        <dbReference type="ARBA" id="ARBA00012239"/>
    </source>
</evidence>
<dbReference type="PROSITE" id="PS00595">
    <property type="entry name" value="AA_TRANSFER_CLASS_5"/>
    <property type="match status" value="1"/>
</dbReference>
<evidence type="ECO:0000256" key="2">
    <source>
        <dbReference type="ARBA" id="ARBA00006490"/>
    </source>
</evidence>
<dbReference type="InterPro" id="IPR015422">
    <property type="entry name" value="PyrdxlP-dep_Trfase_small"/>
</dbReference>
<dbReference type="Pfam" id="PF00266">
    <property type="entry name" value="Aminotran_5"/>
    <property type="match status" value="1"/>
</dbReference>
<dbReference type="PANTHER" id="PTHR11601:SF34">
    <property type="entry name" value="CYSTEINE DESULFURASE"/>
    <property type="match status" value="1"/>
</dbReference>
<dbReference type="InterPro" id="IPR036873">
    <property type="entry name" value="Rhodanese-like_dom_sf"/>
</dbReference>
<evidence type="ECO:0000256" key="7">
    <source>
        <dbReference type="ARBA" id="ARBA00023014"/>
    </source>
</evidence>
<dbReference type="SUPFAM" id="SSF52821">
    <property type="entry name" value="Rhodanese/Cell cycle control phosphatase"/>
    <property type="match status" value="1"/>
</dbReference>
<keyword evidence="11" id="KW-0032">Aminotransferase</keyword>
<dbReference type="Gene3D" id="3.60.15.10">
    <property type="entry name" value="Ribonuclease Z/Hydroxyacylglutathione hydrolase-like"/>
    <property type="match status" value="1"/>
</dbReference>
<proteinExistence type="inferred from homology"/>
<keyword evidence="7" id="KW-0411">Iron-sulfur</keyword>
<dbReference type="Gene3D" id="3.40.640.10">
    <property type="entry name" value="Type I PLP-dependent aspartate aminotransferase-like (Major domain)"/>
    <property type="match status" value="1"/>
</dbReference>
<dbReference type="SMART" id="SM00849">
    <property type="entry name" value="Lactamase_B"/>
    <property type="match status" value="1"/>
</dbReference>
<dbReference type="InterPro" id="IPR001279">
    <property type="entry name" value="Metallo-B-lactamas"/>
</dbReference>
<comment type="caution">
    <text evidence="11">The sequence shown here is derived from an EMBL/GenBank/DDBJ whole genome shotgun (WGS) entry which is preliminary data.</text>
</comment>
<keyword evidence="12" id="KW-1185">Reference proteome</keyword>
<dbReference type="InterPro" id="IPR001763">
    <property type="entry name" value="Rhodanese-like_dom"/>
</dbReference>
<dbReference type="InterPro" id="IPR000192">
    <property type="entry name" value="Aminotrans_V_dom"/>
</dbReference>